<evidence type="ECO:0000256" key="1">
    <source>
        <dbReference type="ARBA" id="ARBA00022741"/>
    </source>
</evidence>
<dbReference type="SUPFAM" id="SSF52540">
    <property type="entry name" value="P-loop containing nucleoside triphosphate hydrolases"/>
    <property type="match status" value="1"/>
</dbReference>
<sequence>MANYSKDQINAIENFQAFLDHVANVMIIKGTAGSGKTTLIKQFSKICKEQGWRFIPLGVWGRSSSAITQITGLPAVTVAKYITVNKRIESGEVLKSNGDPYEDFNDWFRALHLRLFSRAVEAIQKFFSNEEEELKGDLLIIDEASCLNDRELANLTDLAINNSMDDIKIVFIGDDCQLPPVAQSGNKSNGLVKDYMESELGLVCYPEVELVESHRAAEGPLFELGQKLRPMAKSNGSGEEARRSITGSINNQEILGYGEDAIIKVCKEVFQGNPDDVIFITDSNMSCLDWGRRLRKEYFSDSFSAVVVGERLRSDSNGLKDVILKGDEFEVLEILNSDVGDFYILKVREVSRRQEYSGWNILQRLDQLFDVFTPNREFNIAVYKPVFKDDDEMLSKGLWRKVEEKWNELGWENEEEGRVVQDVTWCRYSYTSTVYSAQGGEWDTVVLNVSPPSRSTSDIARYWYTAATRAKKQLFVFRTD</sequence>
<dbReference type="Pfam" id="PF13604">
    <property type="entry name" value="AAA_30"/>
    <property type="match status" value="1"/>
</dbReference>
<dbReference type="GO" id="GO:0005524">
    <property type="term" value="F:ATP binding"/>
    <property type="evidence" value="ECO:0007669"/>
    <property type="project" value="UniProtKB-KW"/>
</dbReference>
<dbReference type="PANTHER" id="PTHR43788">
    <property type="entry name" value="DNA2/NAM7 HELICASE FAMILY MEMBER"/>
    <property type="match status" value="1"/>
</dbReference>
<proteinExistence type="predicted"/>
<evidence type="ECO:0000313" key="4">
    <source>
        <dbReference type="EMBL" id="AGQ19051.1"/>
    </source>
</evidence>
<accession>S5DJP3</accession>
<dbReference type="Pfam" id="PF13538">
    <property type="entry name" value="UvrD_C_2"/>
    <property type="match status" value="1"/>
</dbReference>
<dbReference type="InterPro" id="IPR050534">
    <property type="entry name" value="Coronavir_polyprotein_1ab"/>
</dbReference>
<evidence type="ECO:0000259" key="3">
    <source>
        <dbReference type="Pfam" id="PF13538"/>
    </source>
</evidence>
<dbReference type="Gene3D" id="3.40.50.300">
    <property type="entry name" value="P-loop containing nucleotide triphosphate hydrolases"/>
    <property type="match status" value="2"/>
</dbReference>
<protein>
    <submittedName>
        <fullName evidence="4">MedDCM-OCT-S30-C79-cds24</fullName>
    </submittedName>
</protein>
<name>S5DJP3_9ACTN</name>
<evidence type="ECO:0000256" key="2">
    <source>
        <dbReference type="ARBA" id="ARBA00022840"/>
    </source>
</evidence>
<dbReference type="InterPro" id="IPR027785">
    <property type="entry name" value="UvrD-like_helicase_C"/>
</dbReference>
<keyword evidence="1" id="KW-0547">Nucleotide-binding</keyword>
<keyword evidence="2" id="KW-0067">ATP-binding</keyword>
<organism evidence="4">
    <name type="scientific">Candidatus Actinomarina minuta</name>
    <dbReference type="NCBI Taxonomy" id="1389454"/>
    <lineage>
        <taxon>Bacteria</taxon>
        <taxon>Bacillati</taxon>
        <taxon>Actinomycetota</taxon>
        <taxon>Actinomycetes</taxon>
        <taxon>Candidatus Actinomarinidae</taxon>
        <taxon>Candidatus Actinomarinales</taxon>
        <taxon>Candidatus Actinomarineae</taxon>
        <taxon>Candidatus Actinomarinaceae</taxon>
        <taxon>Candidatus Actinomarina</taxon>
    </lineage>
</organism>
<dbReference type="EMBL" id="KC811120">
    <property type="protein sequence ID" value="AGQ19051.1"/>
    <property type="molecule type" value="Genomic_DNA"/>
</dbReference>
<dbReference type="GO" id="GO:0003678">
    <property type="term" value="F:DNA helicase activity"/>
    <property type="evidence" value="ECO:0007669"/>
    <property type="project" value="UniProtKB-ARBA"/>
</dbReference>
<dbReference type="CDD" id="cd18809">
    <property type="entry name" value="SF1_C_RecD"/>
    <property type="match status" value="1"/>
</dbReference>
<feature type="domain" description="UvrD-like helicase C-terminal" evidence="3">
    <location>
        <begin position="429"/>
        <end position="476"/>
    </location>
</feature>
<dbReference type="PANTHER" id="PTHR43788:SF6">
    <property type="entry name" value="DNA HELICASE B"/>
    <property type="match status" value="1"/>
</dbReference>
<dbReference type="AlphaFoldDB" id="S5DJP3"/>
<reference evidence="4" key="1">
    <citation type="journal article" date="2013" name="Sci. Rep.">
        <title>Metagenomics uncovers a new group of low GC and ultra-small marine Actinobacteria.</title>
        <authorList>
            <person name="Ghai R."/>
            <person name="Mizuno C.M."/>
            <person name="Picazo A."/>
            <person name="Camacho A."/>
            <person name="Rodriguez-Valera F."/>
        </authorList>
    </citation>
    <scope>NUCLEOTIDE SEQUENCE</scope>
</reference>
<dbReference type="InterPro" id="IPR027417">
    <property type="entry name" value="P-loop_NTPase"/>
</dbReference>